<name>A0A4S8Q936_9HYPH</name>
<evidence type="ECO:0000256" key="3">
    <source>
        <dbReference type="ARBA" id="ARBA00022692"/>
    </source>
</evidence>
<dbReference type="PANTHER" id="PTHR42709:SF6">
    <property type="entry name" value="UNDECAPRENYL PHOSPHATE TRANSPORTER A"/>
    <property type="match status" value="1"/>
</dbReference>
<evidence type="ECO:0000256" key="6">
    <source>
        <dbReference type="SAM" id="Phobius"/>
    </source>
</evidence>
<organism evidence="8 9">
    <name type="scientific">Rhizobium rosettiformans W3</name>
    <dbReference type="NCBI Taxonomy" id="538378"/>
    <lineage>
        <taxon>Bacteria</taxon>
        <taxon>Pseudomonadati</taxon>
        <taxon>Pseudomonadota</taxon>
        <taxon>Alphaproteobacteria</taxon>
        <taxon>Hyphomicrobiales</taxon>
        <taxon>Rhizobiaceae</taxon>
        <taxon>Rhizobium/Agrobacterium group</taxon>
        <taxon>Rhizobium</taxon>
    </lineage>
</organism>
<feature type="domain" description="VTT" evidence="7">
    <location>
        <begin position="32"/>
        <end position="158"/>
    </location>
</feature>
<dbReference type="InterPro" id="IPR051311">
    <property type="entry name" value="DedA_domain"/>
</dbReference>
<evidence type="ECO:0000259" key="7">
    <source>
        <dbReference type="Pfam" id="PF09335"/>
    </source>
</evidence>
<feature type="transmembrane region" description="Helical" evidence="6">
    <location>
        <begin position="123"/>
        <end position="150"/>
    </location>
</feature>
<keyword evidence="3 6" id="KW-0812">Transmembrane</keyword>
<evidence type="ECO:0000256" key="1">
    <source>
        <dbReference type="ARBA" id="ARBA00004651"/>
    </source>
</evidence>
<gene>
    <name evidence="8" type="ORF">FAA86_02655</name>
</gene>
<dbReference type="Pfam" id="PF09335">
    <property type="entry name" value="VTT_dom"/>
    <property type="match status" value="1"/>
</dbReference>
<keyword evidence="4 6" id="KW-1133">Transmembrane helix</keyword>
<feature type="transmembrane region" description="Helical" evidence="6">
    <location>
        <begin position="170"/>
        <end position="192"/>
    </location>
</feature>
<dbReference type="GO" id="GO:0005886">
    <property type="term" value="C:plasma membrane"/>
    <property type="evidence" value="ECO:0007669"/>
    <property type="project" value="UniProtKB-SubCell"/>
</dbReference>
<dbReference type="EMBL" id="STGU01000001">
    <property type="protein sequence ID" value="THV39282.1"/>
    <property type="molecule type" value="Genomic_DNA"/>
</dbReference>
<dbReference type="AlphaFoldDB" id="A0A4S8Q936"/>
<dbReference type="InterPro" id="IPR032816">
    <property type="entry name" value="VTT_dom"/>
</dbReference>
<protein>
    <submittedName>
        <fullName evidence="8">DedA family protein</fullName>
    </submittedName>
</protein>
<proteinExistence type="predicted"/>
<evidence type="ECO:0000256" key="2">
    <source>
        <dbReference type="ARBA" id="ARBA00022475"/>
    </source>
</evidence>
<dbReference type="PANTHER" id="PTHR42709">
    <property type="entry name" value="ALKALINE PHOSPHATASE LIKE PROTEIN"/>
    <property type="match status" value="1"/>
</dbReference>
<evidence type="ECO:0000256" key="5">
    <source>
        <dbReference type="ARBA" id="ARBA00023136"/>
    </source>
</evidence>
<keyword evidence="2" id="KW-1003">Cell membrane</keyword>
<feature type="transmembrane region" description="Helical" evidence="6">
    <location>
        <begin position="21"/>
        <end position="44"/>
    </location>
</feature>
<evidence type="ECO:0000313" key="8">
    <source>
        <dbReference type="EMBL" id="THV39282.1"/>
    </source>
</evidence>
<reference evidence="8 9" key="1">
    <citation type="submission" date="2019-04" db="EMBL/GenBank/DDBJ databases">
        <title>genome sequence of strain W3.</title>
        <authorList>
            <person name="Gao J."/>
            <person name="Sun J."/>
        </authorList>
    </citation>
    <scope>NUCLEOTIDE SEQUENCE [LARGE SCALE GENOMIC DNA]</scope>
    <source>
        <strain evidence="8 9">W3</strain>
    </source>
</reference>
<feature type="transmembrane region" description="Helical" evidence="6">
    <location>
        <begin position="50"/>
        <end position="73"/>
    </location>
</feature>
<keyword evidence="5 6" id="KW-0472">Membrane</keyword>
<evidence type="ECO:0000256" key="4">
    <source>
        <dbReference type="ARBA" id="ARBA00022989"/>
    </source>
</evidence>
<dbReference type="Proteomes" id="UP000307378">
    <property type="component" value="Unassembled WGS sequence"/>
</dbReference>
<evidence type="ECO:0000313" key="9">
    <source>
        <dbReference type="Proteomes" id="UP000307378"/>
    </source>
</evidence>
<accession>A0A4S8Q936</accession>
<comment type="caution">
    <text evidence="8">The sequence shown here is derived from an EMBL/GenBank/DDBJ whole genome shotgun (WGS) entry which is preliminary data.</text>
</comment>
<sequence>MSLTETLLASLPSYGLPLLGLVVGISCLGAPLPASIVMMLMGAFATAGDFTLWIVVVVALASAIAGDQVGYMLGRLAGQRLVPIVERNPDRRKALERAQREMDARGNIAVFLTRWLLSPLGPYLNLLAGASGFSWLRFTMAGMLGETVWVGLYTGLGATFSESVTEIAEISGSISGFLAAGAVAAFLGYKLLQALRAKD</sequence>
<comment type="subcellular location">
    <subcellularLocation>
        <location evidence="1">Cell membrane</location>
        <topology evidence="1">Multi-pass membrane protein</topology>
    </subcellularLocation>
</comment>
<dbReference type="RefSeq" id="WP_136538223.1">
    <property type="nucleotide sequence ID" value="NZ_STGU01000001.1"/>
</dbReference>